<feature type="region of interest" description="Disordered" evidence="1">
    <location>
        <begin position="326"/>
        <end position="347"/>
    </location>
</feature>
<feature type="compositionally biased region" description="Polar residues" evidence="1">
    <location>
        <begin position="67"/>
        <end position="82"/>
    </location>
</feature>
<keyword evidence="3" id="KW-1185">Reference proteome</keyword>
<sequence>MLKKQAAGRGRKRGADGEGGSSPPSAKVAKTAAEGLSWRASTIKERDLLCLVAERILQEEGVVQWRTAGNDSSPWENTSETPQPDEDNPALVRGAGVQLCDKALYLEFSTPSSLSGWHAQCFYIGNHEPSLPRWDNAPPQRQECWLKKPTEDKSRDIPELMKRIQHLKDQGVSGESMAYSFIERRIQPLQQRVHLRFEYEGTQDPSWMAQDVLSAEEVTRRVTRLFTGVTSEPFVPRLFRADYSPNPGDLERFRSDPPELAFEEPSRDPPATRDVGDVAAKPPRTKQVATRKRSVIATVMTPSSHQATDSEENPEPPRLGVVDLTGERSPMSGQTSPVTGPRLSTRTSNKIAPRGLVVPTALPLRKPPSSESPVVASSSTIQAGTRASSLPKEPVAASTAKPSVDKDVLASTGGKDLEPRLMRGRNQKKKPPGLFLGRILRRVLGSSSRRSRGPRGFPRLGDKRRSQKAPKYPSILTCPVQDLVKRSRQKSVLLSRIGDMLPRTHEPEDNLKDEKDKNARLKQELAALNPRIGMP</sequence>
<feature type="region of interest" description="Disordered" evidence="1">
    <location>
        <begin position="299"/>
        <end position="318"/>
    </location>
</feature>
<feature type="compositionally biased region" description="Low complexity" evidence="1">
    <location>
        <begin position="445"/>
        <end position="459"/>
    </location>
</feature>
<dbReference type="EMBL" id="PQIB02000014">
    <property type="protein sequence ID" value="RLM70169.1"/>
    <property type="molecule type" value="Genomic_DNA"/>
</dbReference>
<reference evidence="3" key="1">
    <citation type="journal article" date="2019" name="Nat. Commun.">
        <title>The genome of broomcorn millet.</title>
        <authorList>
            <person name="Zou C."/>
            <person name="Miki D."/>
            <person name="Li D."/>
            <person name="Tang Q."/>
            <person name="Xiao L."/>
            <person name="Rajput S."/>
            <person name="Deng P."/>
            <person name="Jia W."/>
            <person name="Huang R."/>
            <person name="Zhang M."/>
            <person name="Sun Y."/>
            <person name="Hu J."/>
            <person name="Fu X."/>
            <person name="Schnable P.S."/>
            <person name="Li F."/>
            <person name="Zhang H."/>
            <person name="Feng B."/>
            <person name="Zhu X."/>
            <person name="Liu R."/>
            <person name="Schnable J.C."/>
            <person name="Zhu J.-K."/>
            <person name="Zhang H."/>
        </authorList>
    </citation>
    <scope>NUCLEOTIDE SEQUENCE [LARGE SCALE GENOMIC DNA]</scope>
</reference>
<feature type="compositionally biased region" description="Low complexity" evidence="1">
    <location>
        <begin position="367"/>
        <end position="379"/>
    </location>
</feature>
<feature type="region of interest" description="Disordered" evidence="1">
    <location>
        <begin position="495"/>
        <end position="519"/>
    </location>
</feature>
<feature type="region of interest" description="Disordered" evidence="1">
    <location>
        <begin position="361"/>
        <end position="432"/>
    </location>
</feature>
<feature type="compositionally biased region" description="Basic and acidic residues" evidence="1">
    <location>
        <begin position="502"/>
        <end position="519"/>
    </location>
</feature>
<dbReference type="OrthoDB" id="685425at2759"/>
<gene>
    <name evidence="2" type="ORF">C2845_PM17G05350</name>
</gene>
<evidence type="ECO:0000313" key="3">
    <source>
        <dbReference type="Proteomes" id="UP000275267"/>
    </source>
</evidence>
<dbReference type="Proteomes" id="UP000275267">
    <property type="component" value="Unassembled WGS sequence"/>
</dbReference>
<dbReference type="PANTHER" id="PTHR33026:SF7">
    <property type="entry name" value="OS03G0100275 PROTEIN"/>
    <property type="match status" value="1"/>
</dbReference>
<feature type="compositionally biased region" description="Basic and acidic residues" evidence="1">
    <location>
        <begin position="264"/>
        <end position="276"/>
    </location>
</feature>
<evidence type="ECO:0000256" key="1">
    <source>
        <dbReference type="SAM" id="MobiDB-lite"/>
    </source>
</evidence>
<evidence type="ECO:0000313" key="2">
    <source>
        <dbReference type="EMBL" id="RLM70169.1"/>
    </source>
</evidence>
<feature type="region of interest" description="Disordered" evidence="1">
    <location>
        <begin position="240"/>
        <end position="292"/>
    </location>
</feature>
<proteinExistence type="predicted"/>
<feature type="region of interest" description="Disordered" evidence="1">
    <location>
        <begin position="1"/>
        <end position="33"/>
    </location>
</feature>
<feature type="region of interest" description="Disordered" evidence="1">
    <location>
        <begin position="67"/>
        <end position="89"/>
    </location>
</feature>
<protein>
    <submittedName>
        <fullName evidence="2">Uncharacterized protein</fullName>
    </submittedName>
</protein>
<feature type="compositionally biased region" description="Polar residues" evidence="1">
    <location>
        <begin position="331"/>
        <end position="347"/>
    </location>
</feature>
<dbReference type="PANTHER" id="PTHR33026">
    <property type="entry name" value="OS06G0360600 PROTEIN"/>
    <property type="match status" value="1"/>
</dbReference>
<name>A0A3L6Q5J1_PANMI</name>
<feature type="region of interest" description="Disordered" evidence="1">
    <location>
        <begin position="445"/>
        <end position="472"/>
    </location>
</feature>
<feature type="compositionally biased region" description="Basic residues" evidence="1">
    <location>
        <begin position="422"/>
        <end position="431"/>
    </location>
</feature>
<accession>A0A3L6Q5J1</accession>
<organism evidence="2 3">
    <name type="scientific">Panicum miliaceum</name>
    <name type="common">Proso millet</name>
    <name type="synonym">Broomcorn millet</name>
    <dbReference type="NCBI Taxonomy" id="4540"/>
    <lineage>
        <taxon>Eukaryota</taxon>
        <taxon>Viridiplantae</taxon>
        <taxon>Streptophyta</taxon>
        <taxon>Embryophyta</taxon>
        <taxon>Tracheophyta</taxon>
        <taxon>Spermatophyta</taxon>
        <taxon>Magnoliopsida</taxon>
        <taxon>Liliopsida</taxon>
        <taxon>Poales</taxon>
        <taxon>Poaceae</taxon>
        <taxon>PACMAD clade</taxon>
        <taxon>Panicoideae</taxon>
        <taxon>Panicodae</taxon>
        <taxon>Paniceae</taxon>
        <taxon>Panicinae</taxon>
        <taxon>Panicum</taxon>
        <taxon>Panicum sect. Panicum</taxon>
    </lineage>
</organism>
<comment type="caution">
    <text evidence="2">The sequence shown here is derived from an EMBL/GenBank/DDBJ whole genome shotgun (WGS) entry which is preliminary data.</text>
</comment>
<dbReference type="AlphaFoldDB" id="A0A3L6Q5J1"/>